<evidence type="ECO:0000313" key="1">
    <source>
        <dbReference type="EMBL" id="QHU04158.1"/>
    </source>
</evidence>
<dbReference type="AlphaFoldDB" id="A0A6C0JK37"/>
<proteinExistence type="predicted"/>
<protein>
    <submittedName>
        <fullName evidence="1">Uncharacterized protein</fullName>
    </submittedName>
</protein>
<dbReference type="EMBL" id="MN740394">
    <property type="protein sequence ID" value="QHU04158.1"/>
    <property type="molecule type" value="Genomic_DNA"/>
</dbReference>
<name>A0A6C0JK37_9ZZZZ</name>
<sequence length="119" mass="13945">MASLYLFSNLPMELIKNILTFNKNFVIRRGEILTIKKIPQCDPRYDMLLKKPEINPNPVITRNYVSQSYVCLPKHDGDMAPHFLIVGKDTKGQFILLRLRGTKLYPGHKPYTYIYHYLT</sequence>
<organism evidence="1">
    <name type="scientific">viral metagenome</name>
    <dbReference type="NCBI Taxonomy" id="1070528"/>
    <lineage>
        <taxon>unclassified sequences</taxon>
        <taxon>metagenomes</taxon>
        <taxon>organismal metagenomes</taxon>
    </lineage>
</organism>
<reference evidence="1" key="1">
    <citation type="journal article" date="2020" name="Nature">
        <title>Giant virus diversity and host interactions through global metagenomics.</title>
        <authorList>
            <person name="Schulz F."/>
            <person name="Roux S."/>
            <person name="Paez-Espino D."/>
            <person name="Jungbluth S."/>
            <person name="Walsh D.A."/>
            <person name="Denef V.J."/>
            <person name="McMahon K.D."/>
            <person name="Konstantinidis K.T."/>
            <person name="Eloe-Fadrosh E.A."/>
            <person name="Kyrpides N.C."/>
            <person name="Woyke T."/>
        </authorList>
    </citation>
    <scope>NUCLEOTIDE SEQUENCE</scope>
    <source>
        <strain evidence="1">GVMAG-M-3300027708-39</strain>
    </source>
</reference>
<accession>A0A6C0JK37</accession>